<keyword evidence="4 6" id="KW-0067">ATP-binding</keyword>
<dbReference type="PANTHER" id="PTHR45772">
    <property type="entry name" value="CONSERVED COMPONENT OF ABC TRANSPORTER FOR NATURAL AMINO ACIDS-RELATED"/>
    <property type="match status" value="1"/>
</dbReference>
<reference evidence="6 7" key="1">
    <citation type="journal article" date="2012" name="BMC Genomics">
        <title>Comparative genomics of the classical Bordetella subspecies: the evolution and exchange of virulence-associated diversity amongst closely related pathogens.</title>
        <authorList>
            <person name="Park J."/>
            <person name="Zhang Y."/>
            <person name="Buboltz A.M."/>
            <person name="Zhang X."/>
            <person name="Schuster S.C."/>
            <person name="Ahuja U."/>
            <person name="Liu M."/>
            <person name="Miller J.F."/>
            <person name="Sebaihia M."/>
            <person name="Bentley S.D."/>
            <person name="Parkhill J."/>
            <person name="Harvill E.T."/>
        </authorList>
    </citation>
    <scope>NUCLEOTIDE SEQUENCE [LARGE SCALE GENOMIC DNA]</scope>
    <source>
        <strain evidence="6 7">253</strain>
    </source>
</reference>
<keyword evidence="1" id="KW-0813">Transport</keyword>
<dbReference type="KEGG" id="bbh:BN112_2838"/>
<dbReference type="PROSITE" id="PS50893">
    <property type="entry name" value="ABC_TRANSPORTER_2"/>
    <property type="match status" value="1"/>
</dbReference>
<dbReference type="SUPFAM" id="SSF52540">
    <property type="entry name" value="P-loop containing nucleoside triphosphate hydrolases"/>
    <property type="match status" value="1"/>
</dbReference>
<evidence type="ECO:0000256" key="4">
    <source>
        <dbReference type="ARBA" id="ARBA00022840"/>
    </source>
</evidence>
<sequence length="249" mass="26770">MQTGSMLLTGQNLSKQFKGLLAVSGVDIRIARGEIVGLIGPNGAGKSTTFNLLSGFLRPTSGSLEIAGADMSKAKPERISRQGLVRTFQHGSYLPSMSVRDNVLIGCLGGRRTGRVAASEQEQVIAQAIALFGLAGHENDIARNLPHGLQRLVSMAMAFAARPSLLCLDEPLTGLNQTEVAETLGVYRRLKSEYAMSILLVEHNMRAVMNICDRIYVLHHGEIIFSGTPDEVKASETVLKAYLGEAHGL</sequence>
<accession>A0A0C6P5K0</accession>
<dbReference type="GO" id="GO:0005524">
    <property type="term" value="F:ATP binding"/>
    <property type="evidence" value="ECO:0007669"/>
    <property type="project" value="UniProtKB-KW"/>
</dbReference>
<dbReference type="RefSeq" id="WP_003807977.1">
    <property type="nucleotide sequence ID" value="NC_019382.1"/>
</dbReference>
<protein>
    <submittedName>
        <fullName evidence="6">ABC transport system ATP-binding protein</fullName>
    </submittedName>
</protein>
<dbReference type="OrthoDB" id="9781337at2"/>
<dbReference type="GeneID" id="56480728"/>
<gene>
    <name evidence="6" type="ORF">BN112_2838</name>
</gene>
<dbReference type="PANTHER" id="PTHR45772:SF2">
    <property type="entry name" value="ABC TRANSPORTER ATP-BINDING PROTEIN"/>
    <property type="match status" value="1"/>
</dbReference>
<dbReference type="Pfam" id="PF00005">
    <property type="entry name" value="ABC_tran"/>
    <property type="match status" value="1"/>
</dbReference>
<dbReference type="Proteomes" id="UP000007564">
    <property type="component" value="Chromosome"/>
</dbReference>
<dbReference type="Pfam" id="PF12399">
    <property type="entry name" value="BCA_ABC_TP_C"/>
    <property type="match status" value="1"/>
</dbReference>
<evidence type="ECO:0000313" key="7">
    <source>
        <dbReference type="Proteomes" id="UP000007564"/>
    </source>
</evidence>
<evidence type="ECO:0000256" key="1">
    <source>
        <dbReference type="ARBA" id="ARBA00022448"/>
    </source>
</evidence>
<evidence type="ECO:0000259" key="5">
    <source>
        <dbReference type="PROSITE" id="PS50893"/>
    </source>
</evidence>
<name>A0A0C6P5K0_BORBO</name>
<keyword evidence="2" id="KW-1003">Cell membrane</keyword>
<dbReference type="EMBL" id="HE965806">
    <property type="protein sequence ID" value="CCJ54755.1"/>
    <property type="molecule type" value="Genomic_DNA"/>
</dbReference>
<dbReference type="InterPro" id="IPR003593">
    <property type="entry name" value="AAA+_ATPase"/>
</dbReference>
<dbReference type="SMART" id="SM00382">
    <property type="entry name" value="AAA"/>
    <property type="match status" value="1"/>
</dbReference>
<organism evidence="6 7">
    <name type="scientific">Bordetella bronchiseptica 253</name>
    <dbReference type="NCBI Taxonomy" id="568707"/>
    <lineage>
        <taxon>Bacteria</taxon>
        <taxon>Pseudomonadati</taxon>
        <taxon>Pseudomonadota</taxon>
        <taxon>Betaproteobacteria</taxon>
        <taxon>Burkholderiales</taxon>
        <taxon>Alcaligenaceae</taxon>
        <taxon>Bordetella</taxon>
    </lineage>
</organism>
<dbReference type="CDD" id="cd03219">
    <property type="entry name" value="ABC_Mj1267_LivG_branched"/>
    <property type="match status" value="1"/>
</dbReference>
<dbReference type="AlphaFoldDB" id="A0A0C6P5K0"/>
<dbReference type="InterPro" id="IPR027417">
    <property type="entry name" value="P-loop_NTPase"/>
</dbReference>
<evidence type="ECO:0000313" key="6">
    <source>
        <dbReference type="EMBL" id="CCJ54755.1"/>
    </source>
</evidence>
<keyword evidence="3" id="KW-0547">Nucleotide-binding</keyword>
<proteinExistence type="predicted"/>
<dbReference type="GO" id="GO:0016887">
    <property type="term" value="F:ATP hydrolysis activity"/>
    <property type="evidence" value="ECO:0007669"/>
    <property type="project" value="InterPro"/>
</dbReference>
<evidence type="ECO:0000256" key="3">
    <source>
        <dbReference type="ARBA" id="ARBA00022741"/>
    </source>
</evidence>
<keyword evidence="2" id="KW-0472">Membrane</keyword>
<feature type="domain" description="ABC transporter" evidence="5">
    <location>
        <begin position="8"/>
        <end position="245"/>
    </location>
</feature>
<dbReference type="GO" id="GO:0005886">
    <property type="term" value="C:plasma membrane"/>
    <property type="evidence" value="ECO:0007669"/>
    <property type="project" value="TreeGrafter"/>
</dbReference>
<evidence type="ECO:0000256" key="2">
    <source>
        <dbReference type="ARBA" id="ARBA00022475"/>
    </source>
</evidence>
<dbReference type="HOGENOM" id="CLU_000604_1_2_4"/>
<dbReference type="InterPro" id="IPR003439">
    <property type="entry name" value="ABC_transporter-like_ATP-bd"/>
</dbReference>
<dbReference type="Gene3D" id="3.40.50.300">
    <property type="entry name" value="P-loop containing nucleotide triphosphate hydrolases"/>
    <property type="match status" value="1"/>
</dbReference>
<dbReference type="InterPro" id="IPR032823">
    <property type="entry name" value="BCA_ABC_TP_C"/>
</dbReference>
<dbReference type="InterPro" id="IPR051120">
    <property type="entry name" value="ABC_AA/LPS_Transport"/>
</dbReference>